<accession>A0A9N9BUN4</accession>
<protein>
    <submittedName>
        <fullName evidence="1">17893_t:CDS:1</fullName>
    </submittedName>
</protein>
<proteinExistence type="predicted"/>
<organism evidence="1 2">
    <name type="scientific">Funneliformis caledonium</name>
    <dbReference type="NCBI Taxonomy" id="1117310"/>
    <lineage>
        <taxon>Eukaryota</taxon>
        <taxon>Fungi</taxon>
        <taxon>Fungi incertae sedis</taxon>
        <taxon>Mucoromycota</taxon>
        <taxon>Glomeromycotina</taxon>
        <taxon>Glomeromycetes</taxon>
        <taxon>Glomerales</taxon>
        <taxon>Glomeraceae</taxon>
        <taxon>Funneliformis</taxon>
    </lineage>
</organism>
<sequence length="117" mass="13689">MNDIDRAIFYYVGCNPSFCYDLCMETLSEREESVYDVNYCKQDGYEKSIRKSEEVFSVEDYEEYSYDECICILAEETGLYIAKAEDGTSMSSYYSIKYFGIKLALLEKNILPKQIKK</sequence>
<evidence type="ECO:0000313" key="2">
    <source>
        <dbReference type="Proteomes" id="UP000789570"/>
    </source>
</evidence>
<dbReference type="Proteomes" id="UP000789570">
    <property type="component" value="Unassembled WGS sequence"/>
</dbReference>
<dbReference type="AlphaFoldDB" id="A0A9N9BUN4"/>
<dbReference type="EMBL" id="CAJVPQ010001993">
    <property type="protein sequence ID" value="CAG8578784.1"/>
    <property type="molecule type" value="Genomic_DNA"/>
</dbReference>
<evidence type="ECO:0000313" key="1">
    <source>
        <dbReference type="EMBL" id="CAG8578784.1"/>
    </source>
</evidence>
<keyword evidence="2" id="KW-1185">Reference proteome</keyword>
<reference evidence="1" key="1">
    <citation type="submission" date="2021-06" db="EMBL/GenBank/DDBJ databases">
        <authorList>
            <person name="Kallberg Y."/>
            <person name="Tangrot J."/>
            <person name="Rosling A."/>
        </authorList>
    </citation>
    <scope>NUCLEOTIDE SEQUENCE</scope>
    <source>
        <strain evidence="1">UK204</strain>
    </source>
</reference>
<comment type="caution">
    <text evidence="1">The sequence shown here is derived from an EMBL/GenBank/DDBJ whole genome shotgun (WGS) entry which is preliminary data.</text>
</comment>
<gene>
    <name evidence="1" type="ORF">FCALED_LOCUS7484</name>
</gene>
<name>A0A9N9BUN4_9GLOM</name>